<organism evidence="3">
    <name type="scientific">uncultured Desulfobacteraceae bacterium</name>
    <dbReference type="NCBI Taxonomy" id="218296"/>
    <lineage>
        <taxon>Bacteria</taxon>
        <taxon>Pseudomonadati</taxon>
        <taxon>Thermodesulfobacteriota</taxon>
        <taxon>Desulfobacteria</taxon>
        <taxon>Desulfobacterales</taxon>
        <taxon>Desulfobacteraceae</taxon>
        <taxon>environmental samples</taxon>
    </lineage>
</organism>
<dbReference type="Pfam" id="PF01527">
    <property type="entry name" value="HTH_Tnp_1"/>
    <property type="match status" value="1"/>
</dbReference>
<dbReference type="InterPro" id="IPR009057">
    <property type="entry name" value="Homeodomain-like_sf"/>
</dbReference>
<protein>
    <submittedName>
        <fullName evidence="3">Transposase</fullName>
    </submittedName>
</protein>
<sequence length="98" mass="11136">MKAKKRRSYTKEFKEEAVKLVTEQGYTLAEAGRNLGVHANVLGRWKRNIQSGGQDGAPHNSAVSIKDELKQLRKENKRLRLEREILKKAAAFFAKELG</sequence>
<dbReference type="GO" id="GO:0006313">
    <property type="term" value="P:DNA transposition"/>
    <property type="evidence" value="ECO:0007669"/>
    <property type="project" value="InterPro"/>
</dbReference>
<dbReference type="SUPFAM" id="SSF46689">
    <property type="entry name" value="Homeodomain-like"/>
    <property type="match status" value="1"/>
</dbReference>
<dbReference type="PANTHER" id="PTHR33215:SF13">
    <property type="entry name" value="PROTEIN DISTAL ANTENNA"/>
    <property type="match status" value="1"/>
</dbReference>
<dbReference type="EMBL" id="CAACVI010000007">
    <property type="protein sequence ID" value="VEN73289.1"/>
    <property type="molecule type" value="Genomic_DNA"/>
</dbReference>
<accession>A0A484HE61</accession>
<dbReference type="GO" id="GO:0003677">
    <property type="term" value="F:DNA binding"/>
    <property type="evidence" value="ECO:0007669"/>
    <property type="project" value="InterPro"/>
</dbReference>
<evidence type="ECO:0000313" key="5">
    <source>
        <dbReference type="EMBL" id="VEN74504.1"/>
    </source>
</evidence>
<evidence type="ECO:0000313" key="2">
    <source>
        <dbReference type="EMBL" id="VEN73289.1"/>
    </source>
</evidence>
<dbReference type="EMBL" id="CAACVI010000026">
    <property type="protein sequence ID" value="VEN74416.1"/>
    <property type="molecule type" value="Genomic_DNA"/>
</dbReference>
<dbReference type="PANTHER" id="PTHR33215">
    <property type="entry name" value="PROTEIN DISTAL ANTENNA"/>
    <property type="match status" value="1"/>
</dbReference>
<evidence type="ECO:0000256" key="1">
    <source>
        <dbReference type="SAM" id="Coils"/>
    </source>
</evidence>
<reference evidence="3" key="1">
    <citation type="submission" date="2019-01" db="EMBL/GenBank/DDBJ databases">
        <authorList>
            <consortium name="Genoscope - CEA"/>
            <person name="William W."/>
        </authorList>
    </citation>
    <scope>NUCLEOTIDE SEQUENCE</scope>
    <source>
        <strain evidence="3">CR-1</strain>
    </source>
</reference>
<dbReference type="InterPro" id="IPR051839">
    <property type="entry name" value="RD_transcriptional_regulator"/>
</dbReference>
<dbReference type="EMBL" id="CAACVI010000012">
    <property type="protein sequence ID" value="VEN73565.1"/>
    <property type="molecule type" value="Genomic_DNA"/>
</dbReference>
<evidence type="ECO:0000313" key="3">
    <source>
        <dbReference type="EMBL" id="VEN73565.1"/>
    </source>
</evidence>
<feature type="coiled-coil region" evidence="1">
    <location>
        <begin position="62"/>
        <end position="89"/>
    </location>
</feature>
<keyword evidence="1" id="KW-0175">Coiled coil</keyword>
<gene>
    <name evidence="2" type="ORF">EPICR_150004</name>
    <name evidence="3" type="ORF">EPICR_20025</name>
    <name evidence="4" type="ORF">EPICR_320002</name>
    <name evidence="5" type="ORF">EPICR_40083</name>
</gene>
<proteinExistence type="predicted"/>
<dbReference type="Gene3D" id="1.10.10.60">
    <property type="entry name" value="Homeodomain-like"/>
    <property type="match status" value="1"/>
</dbReference>
<name>A0A484HE61_9BACT</name>
<dbReference type="GO" id="GO:0004803">
    <property type="term" value="F:transposase activity"/>
    <property type="evidence" value="ECO:0007669"/>
    <property type="project" value="InterPro"/>
</dbReference>
<dbReference type="EMBL" id="CAACVI010000034">
    <property type="protein sequence ID" value="VEN74504.1"/>
    <property type="molecule type" value="Genomic_DNA"/>
</dbReference>
<dbReference type="InterPro" id="IPR002514">
    <property type="entry name" value="Transposase_8"/>
</dbReference>
<dbReference type="AlphaFoldDB" id="A0A484HE61"/>
<evidence type="ECO:0000313" key="4">
    <source>
        <dbReference type="EMBL" id="VEN74416.1"/>
    </source>
</evidence>